<feature type="transmembrane region" description="Helical" evidence="5">
    <location>
        <begin position="115"/>
        <end position="135"/>
    </location>
</feature>
<dbReference type="GO" id="GO:0075509">
    <property type="term" value="P:endocytosis involved in viral entry into host cell"/>
    <property type="evidence" value="ECO:0007669"/>
    <property type="project" value="TreeGrafter"/>
</dbReference>
<feature type="domain" description="Ion transport" evidence="6">
    <location>
        <begin position="85"/>
        <end position="347"/>
    </location>
</feature>
<dbReference type="GO" id="GO:0097682">
    <property type="term" value="F:intracellularly phosphatidylinositol-3,5-bisphosphate-gated monatomic cation channel activity"/>
    <property type="evidence" value="ECO:0007669"/>
    <property type="project" value="TreeGrafter"/>
</dbReference>
<comment type="caution">
    <text evidence="7">The sequence shown here is derived from an EMBL/GenBank/DDBJ whole genome shotgun (WGS) entry which is preliminary data.</text>
</comment>
<evidence type="ECO:0000256" key="5">
    <source>
        <dbReference type="SAM" id="Phobius"/>
    </source>
</evidence>
<evidence type="ECO:0000259" key="6">
    <source>
        <dbReference type="Pfam" id="PF00520"/>
    </source>
</evidence>
<dbReference type="Gene3D" id="1.10.287.70">
    <property type="match status" value="1"/>
</dbReference>
<keyword evidence="2 5" id="KW-0812">Transmembrane</keyword>
<dbReference type="InterPro" id="IPR027359">
    <property type="entry name" value="Volt_channel_dom_sf"/>
</dbReference>
<protein>
    <recommendedName>
        <fullName evidence="6">Ion transport domain-containing protein</fullName>
    </recommendedName>
</protein>
<sequence>MLIYCSVGVGHSVVKSIVDQINVSKNVKKALQQALKRRQPAIYAATDFQTLFEELNQEEAVRERPEIRWFSDYPKIVAIQKILIHRYFFYFECSMAFINVILISVQLQLQYDRSLTSSHSTLRVINFCFIIYYVIEQCLKLWAMGWRRYVSEREHIFEAVITIALAIGETVNAIEYGIPVYGNNIHGKLMLWNIIRIINILIMIRLLRVIPHIQAMSIIASTIIDLVKNMKAFAGILIVFYYSFAIMGMELFHDAIKYHGNSTQNGSVLPYECGSYQQLDYWANNFDDFAASVVVLWDIMVVNNWHVFLAAYAKATSYWSYIYFIIWWLLSVVIVLNLFTALILENFIIKWDKNVLASRERSGTAELEEANNLISLHQMFRDSLKEPAENELLVELTNHNYLMLDR</sequence>
<keyword evidence="8" id="KW-1185">Reference proteome</keyword>
<comment type="subcellular location">
    <subcellularLocation>
        <location evidence="1">Membrane</location>
        <topology evidence="1">Multi-pass membrane protein</topology>
    </subcellularLocation>
</comment>
<dbReference type="Gene3D" id="1.20.120.350">
    <property type="entry name" value="Voltage-gated potassium channels. Chain C"/>
    <property type="match status" value="1"/>
</dbReference>
<keyword evidence="4 5" id="KW-0472">Membrane</keyword>
<reference evidence="7 8" key="1">
    <citation type="submission" date="2024-01" db="EMBL/GenBank/DDBJ databases">
        <title>The genome of the rayed Mediterranean limpet Patella caerulea (Linnaeus, 1758).</title>
        <authorList>
            <person name="Anh-Thu Weber A."/>
            <person name="Halstead-Nussloch G."/>
        </authorList>
    </citation>
    <scope>NUCLEOTIDE SEQUENCE [LARGE SCALE GENOMIC DNA]</scope>
    <source>
        <strain evidence="7">AATW-2023a</strain>
        <tissue evidence="7">Whole specimen</tissue>
    </source>
</reference>
<feature type="transmembrane region" description="Helical" evidence="5">
    <location>
        <begin position="156"/>
        <end position="178"/>
    </location>
</feature>
<dbReference type="InterPro" id="IPR005821">
    <property type="entry name" value="Ion_trans_dom"/>
</dbReference>
<feature type="transmembrane region" description="Helical" evidence="5">
    <location>
        <begin position="321"/>
        <end position="344"/>
    </location>
</feature>
<organism evidence="7 8">
    <name type="scientific">Patella caerulea</name>
    <name type="common">Rayed Mediterranean limpet</name>
    <dbReference type="NCBI Taxonomy" id="87958"/>
    <lineage>
        <taxon>Eukaryota</taxon>
        <taxon>Metazoa</taxon>
        <taxon>Spiralia</taxon>
        <taxon>Lophotrochozoa</taxon>
        <taxon>Mollusca</taxon>
        <taxon>Gastropoda</taxon>
        <taxon>Patellogastropoda</taxon>
        <taxon>Patelloidea</taxon>
        <taxon>Patellidae</taxon>
        <taxon>Patella</taxon>
    </lineage>
</organism>
<evidence type="ECO:0000256" key="1">
    <source>
        <dbReference type="ARBA" id="ARBA00004141"/>
    </source>
</evidence>
<dbReference type="InterPro" id="IPR028798">
    <property type="entry name" value="TPC2"/>
</dbReference>
<evidence type="ECO:0000313" key="8">
    <source>
        <dbReference type="Proteomes" id="UP001347796"/>
    </source>
</evidence>
<evidence type="ECO:0000256" key="2">
    <source>
        <dbReference type="ARBA" id="ARBA00022692"/>
    </source>
</evidence>
<evidence type="ECO:0000313" key="7">
    <source>
        <dbReference type="EMBL" id="KAK6169403.1"/>
    </source>
</evidence>
<dbReference type="EMBL" id="JAZGQO010000015">
    <property type="protein sequence ID" value="KAK6169403.1"/>
    <property type="molecule type" value="Genomic_DNA"/>
</dbReference>
<dbReference type="SUPFAM" id="SSF81324">
    <property type="entry name" value="Voltage-gated potassium channels"/>
    <property type="match status" value="1"/>
</dbReference>
<feature type="transmembrane region" description="Helical" evidence="5">
    <location>
        <begin position="232"/>
        <end position="252"/>
    </location>
</feature>
<dbReference type="AlphaFoldDB" id="A0AAN8G7F9"/>
<dbReference type="GO" id="GO:0005765">
    <property type="term" value="C:lysosomal membrane"/>
    <property type="evidence" value="ECO:0007669"/>
    <property type="project" value="InterPro"/>
</dbReference>
<accession>A0AAN8G7F9</accession>
<dbReference type="Proteomes" id="UP001347796">
    <property type="component" value="Unassembled WGS sequence"/>
</dbReference>
<dbReference type="Pfam" id="PF00520">
    <property type="entry name" value="Ion_trans"/>
    <property type="match status" value="1"/>
</dbReference>
<proteinExistence type="predicted"/>
<gene>
    <name evidence="7" type="ORF">SNE40_020466</name>
</gene>
<feature type="transmembrane region" description="Helical" evidence="5">
    <location>
        <begin position="289"/>
        <end position="309"/>
    </location>
</feature>
<dbReference type="PANTHER" id="PTHR46768:SF1">
    <property type="entry name" value="TWO PORE CHANNEL PROTEIN 2"/>
    <property type="match status" value="1"/>
</dbReference>
<dbReference type="GO" id="GO:0015280">
    <property type="term" value="F:ligand-gated sodium channel activity"/>
    <property type="evidence" value="ECO:0007669"/>
    <property type="project" value="TreeGrafter"/>
</dbReference>
<feature type="transmembrane region" description="Helical" evidence="5">
    <location>
        <begin position="87"/>
        <end position="109"/>
    </location>
</feature>
<dbReference type="GO" id="GO:0022832">
    <property type="term" value="F:voltage-gated channel activity"/>
    <property type="evidence" value="ECO:0007669"/>
    <property type="project" value="InterPro"/>
</dbReference>
<evidence type="ECO:0000256" key="3">
    <source>
        <dbReference type="ARBA" id="ARBA00022989"/>
    </source>
</evidence>
<dbReference type="GO" id="GO:0019722">
    <property type="term" value="P:calcium-mediated signaling"/>
    <property type="evidence" value="ECO:0007669"/>
    <property type="project" value="TreeGrafter"/>
</dbReference>
<feature type="transmembrane region" description="Helical" evidence="5">
    <location>
        <begin position="190"/>
        <end position="211"/>
    </location>
</feature>
<dbReference type="PANTHER" id="PTHR46768">
    <property type="entry name" value="TWO PORE CALCIUM CHANNEL PROTEIN 2"/>
    <property type="match status" value="1"/>
</dbReference>
<evidence type="ECO:0000256" key="4">
    <source>
        <dbReference type="ARBA" id="ARBA00023136"/>
    </source>
</evidence>
<keyword evidence="3 5" id="KW-1133">Transmembrane helix</keyword>
<name>A0AAN8G7F9_PATCE</name>